<sequence length="279" mass="32065">MAISKWTGELDLTFKHDGTRTVNGKTYYQGGLKVLRPTYLNGSPHPTMFLINLGGGFVDGDRYRTAIHFEPRAHAVLTTQGATIVFKTLEDKVEQYQTFHLEDESFMEYISDPIIGYTHAKFYQHNRFHLSSTASMFYTDILTPGYDQEGKPFNYHYLQLLNEIYVDDQLVVYDHLKLDTQKNKVTDMGYMEGFTHMAACFYMSPHVNQKVVEAVQEVVQPFMREDCRVGVTLLPTSGLTFRILAHSTGTIQEVINAVHQFVMTTYHEEDAQFLIEMIT</sequence>
<proteinExistence type="inferred from homology"/>
<keyword evidence="3" id="KW-0996">Nickel insertion</keyword>
<organism evidence="4 5">
    <name type="scientific">Staphylococcus coagulans</name>
    <dbReference type="NCBI Taxonomy" id="74706"/>
    <lineage>
        <taxon>Bacteria</taxon>
        <taxon>Bacillati</taxon>
        <taxon>Bacillota</taxon>
        <taxon>Bacilli</taxon>
        <taxon>Bacillales</taxon>
        <taxon>Staphylococcaceae</taxon>
        <taxon>Staphylococcus</taxon>
    </lineage>
</organism>
<name>A0A9X0PFA7_9STAP</name>
<evidence type="ECO:0000256" key="1">
    <source>
        <dbReference type="ARBA" id="ARBA00007177"/>
    </source>
</evidence>
<keyword evidence="2 3" id="KW-0143">Chaperone</keyword>
<accession>A0A9X0PFA7</accession>
<dbReference type="GO" id="GO:0005737">
    <property type="term" value="C:cytoplasm"/>
    <property type="evidence" value="ECO:0007669"/>
    <property type="project" value="UniProtKB-SubCell"/>
</dbReference>
<dbReference type="Proteomes" id="UP000524893">
    <property type="component" value="Unassembled WGS sequence"/>
</dbReference>
<dbReference type="PANTHER" id="PTHR33643">
    <property type="entry name" value="UREASE ACCESSORY PROTEIN D"/>
    <property type="match status" value="1"/>
</dbReference>
<protein>
    <recommendedName>
        <fullName evidence="3">Urease accessory protein UreD</fullName>
    </recommendedName>
</protein>
<dbReference type="RefSeq" id="WP_182280547.1">
    <property type="nucleotide sequence ID" value="NZ_JABTCN010000007.1"/>
</dbReference>
<reference evidence="4 5" key="1">
    <citation type="journal article" date="2020" name="Access Microbiol">
        <title>Isolation and genome sequencing of Staphylococcus schleiferi subspecies coagulans from Antarctic seals.</title>
        <authorList>
            <person name="Foster G."/>
            <person name="Robb A."/>
            <person name="Paterson G.K."/>
        </authorList>
    </citation>
    <scope>NUCLEOTIDE SEQUENCE [LARGE SCALE GENOMIC DNA]</scope>
    <source>
        <strain evidence="4 5">M615/02/4</strain>
    </source>
</reference>
<dbReference type="AlphaFoldDB" id="A0A9X0PFA7"/>
<evidence type="ECO:0000256" key="3">
    <source>
        <dbReference type="HAMAP-Rule" id="MF_01384"/>
    </source>
</evidence>
<evidence type="ECO:0000256" key="2">
    <source>
        <dbReference type="ARBA" id="ARBA00023186"/>
    </source>
</evidence>
<evidence type="ECO:0000313" key="4">
    <source>
        <dbReference type="EMBL" id="MBA8776104.1"/>
    </source>
</evidence>
<dbReference type="Pfam" id="PF01774">
    <property type="entry name" value="UreD"/>
    <property type="match status" value="1"/>
</dbReference>
<gene>
    <name evidence="3" type="primary">ureD</name>
    <name evidence="4" type="ORF">HR081_04090</name>
</gene>
<comment type="subcellular location">
    <subcellularLocation>
        <location evidence="3">Cytoplasm</location>
    </subcellularLocation>
</comment>
<dbReference type="PANTHER" id="PTHR33643:SF1">
    <property type="entry name" value="UREASE ACCESSORY PROTEIN D"/>
    <property type="match status" value="1"/>
</dbReference>
<dbReference type="HAMAP" id="MF_01384">
    <property type="entry name" value="UreD"/>
    <property type="match status" value="1"/>
</dbReference>
<evidence type="ECO:0000313" key="5">
    <source>
        <dbReference type="Proteomes" id="UP000524893"/>
    </source>
</evidence>
<comment type="caution">
    <text evidence="4">The sequence shown here is derived from an EMBL/GenBank/DDBJ whole genome shotgun (WGS) entry which is preliminary data.</text>
</comment>
<dbReference type="GO" id="GO:0016151">
    <property type="term" value="F:nickel cation binding"/>
    <property type="evidence" value="ECO:0007669"/>
    <property type="project" value="UniProtKB-UniRule"/>
</dbReference>
<dbReference type="InterPro" id="IPR002669">
    <property type="entry name" value="UreD"/>
</dbReference>
<dbReference type="EMBL" id="JABTCN010000007">
    <property type="protein sequence ID" value="MBA8776104.1"/>
    <property type="molecule type" value="Genomic_DNA"/>
</dbReference>
<keyword evidence="3" id="KW-0963">Cytoplasm</keyword>
<comment type="subunit">
    <text evidence="3">UreD, UreF and UreG form a complex that acts as a GTP-hydrolysis-dependent molecular chaperone, activating the urease apoprotein by helping to assemble the nickel containing metallocenter of UreC. The UreE protein probably delivers the nickel.</text>
</comment>
<comment type="similarity">
    <text evidence="1 3">Belongs to the UreD family.</text>
</comment>
<comment type="function">
    <text evidence="3">Required for maturation of urease via the functional incorporation of the urease nickel metallocenter.</text>
</comment>